<dbReference type="PANTHER" id="PTHR46383">
    <property type="entry name" value="ASPARTATE AMINOTRANSFERASE"/>
    <property type="match status" value="1"/>
</dbReference>
<evidence type="ECO:0000313" key="8">
    <source>
        <dbReference type="Proteomes" id="UP000053904"/>
    </source>
</evidence>
<proteinExistence type="inferred from homology"/>
<gene>
    <name evidence="7" type="ORF">XD93_0109</name>
</gene>
<dbReference type="GO" id="GO:0006520">
    <property type="term" value="P:amino acid metabolic process"/>
    <property type="evidence" value="ECO:0007669"/>
    <property type="project" value="InterPro"/>
</dbReference>
<dbReference type="AlphaFoldDB" id="A0A101HJ37"/>
<dbReference type="Pfam" id="PF00155">
    <property type="entry name" value="Aminotran_1_2"/>
    <property type="match status" value="1"/>
</dbReference>
<keyword evidence="3" id="KW-0032">Aminotransferase</keyword>
<sequence>MLLYAQTINSNVIRMNKDELDYLRSVYQNNFEIGSGDKKIDEETYEVDKAYDASGIIFLSEWFFDEKVHEYTGIEEDFFSFPFETPTQYYFPDSYQQLNKDIESFHKESEDYHEEGEEIFITEGSTPMIASLVIFAKSLGFDRIYSVSPLYFNIFKVAELVDIPISPVNSTLTHDNSEINLPEKKVFLIITDPIWSIGRHQSKEVYEKLAEWQRRTESLIFVDGSFSYTDWYSKEKREPERVLDPSLTFRLICPTKALGLNGLRFSYLLCPEKFKKELSRITCSTIGSSSYFSHKSRPAMFAKMIENEINPIGAFSRDRFLQLKELFDRNNIDYIDPTCGFFMFAELEDFFKRKGVLDKYMWIPNKGLDIFDKKFSGYAKLNLIMREKSFLQLKEDLSE</sequence>
<dbReference type="Gene3D" id="3.40.640.10">
    <property type="entry name" value="Type I PLP-dependent aspartate aminotransferase-like (Major domain)"/>
    <property type="match status" value="1"/>
</dbReference>
<evidence type="ECO:0000256" key="3">
    <source>
        <dbReference type="ARBA" id="ARBA00022576"/>
    </source>
</evidence>
<evidence type="ECO:0000256" key="2">
    <source>
        <dbReference type="ARBA" id="ARBA00007441"/>
    </source>
</evidence>
<dbReference type="InterPro" id="IPR004839">
    <property type="entry name" value="Aminotransferase_I/II_large"/>
</dbReference>
<dbReference type="Proteomes" id="UP000053904">
    <property type="component" value="Unassembled WGS sequence"/>
</dbReference>
<dbReference type="PANTHER" id="PTHR46383:SF1">
    <property type="entry name" value="ASPARTATE AMINOTRANSFERASE"/>
    <property type="match status" value="1"/>
</dbReference>
<feature type="domain" description="Aminotransferase class I/classII large" evidence="6">
    <location>
        <begin position="88"/>
        <end position="348"/>
    </location>
</feature>
<dbReference type="InterPro" id="IPR015421">
    <property type="entry name" value="PyrdxlP-dep_Trfase_major"/>
</dbReference>
<dbReference type="SUPFAM" id="SSF53383">
    <property type="entry name" value="PLP-dependent transferases"/>
    <property type="match status" value="1"/>
</dbReference>
<keyword evidence="5" id="KW-0663">Pyridoxal phosphate</keyword>
<organism evidence="7 8">
    <name type="scientific">candidate division WS6 bacterium 34_10</name>
    <dbReference type="NCBI Taxonomy" id="1641389"/>
    <lineage>
        <taxon>Bacteria</taxon>
        <taxon>Candidatus Dojkabacteria</taxon>
    </lineage>
</organism>
<comment type="cofactor">
    <cofactor evidence="1">
        <name>pyridoxal 5'-phosphate</name>
        <dbReference type="ChEBI" id="CHEBI:597326"/>
    </cofactor>
</comment>
<evidence type="ECO:0000259" key="6">
    <source>
        <dbReference type="Pfam" id="PF00155"/>
    </source>
</evidence>
<evidence type="ECO:0000256" key="5">
    <source>
        <dbReference type="ARBA" id="ARBA00022898"/>
    </source>
</evidence>
<dbReference type="InterPro" id="IPR015424">
    <property type="entry name" value="PyrdxlP-dep_Trfase"/>
</dbReference>
<reference evidence="8" key="1">
    <citation type="journal article" date="2015" name="MBio">
        <title>Genome-Resolved Metagenomic Analysis Reveals Roles for Candidate Phyla and Other Microbial Community Members in Biogeochemical Transformations in Oil Reservoirs.</title>
        <authorList>
            <person name="Hu P."/>
            <person name="Tom L."/>
            <person name="Singh A."/>
            <person name="Thomas B.C."/>
            <person name="Baker B.J."/>
            <person name="Piceno Y.M."/>
            <person name="Andersen G.L."/>
            <person name="Banfield J.F."/>
        </authorList>
    </citation>
    <scope>NUCLEOTIDE SEQUENCE [LARGE SCALE GENOMIC DNA]</scope>
</reference>
<dbReference type="EMBL" id="LGGO01000007">
    <property type="protein sequence ID" value="KUK77764.1"/>
    <property type="molecule type" value="Genomic_DNA"/>
</dbReference>
<evidence type="ECO:0000256" key="1">
    <source>
        <dbReference type="ARBA" id="ARBA00001933"/>
    </source>
</evidence>
<name>A0A101HJ37_9BACT</name>
<keyword evidence="4" id="KW-0808">Transferase</keyword>
<evidence type="ECO:0000313" key="7">
    <source>
        <dbReference type="EMBL" id="KUK77764.1"/>
    </source>
</evidence>
<comment type="similarity">
    <text evidence="2">Belongs to the class-I pyridoxal-phosphate-dependent aminotransferase family.</text>
</comment>
<accession>A0A101HJ37</accession>
<dbReference type="GO" id="GO:0030170">
    <property type="term" value="F:pyridoxal phosphate binding"/>
    <property type="evidence" value="ECO:0007669"/>
    <property type="project" value="InterPro"/>
</dbReference>
<evidence type="ECO:0000256" key="4">
    <source>
        <dbReference type="ARBA" id="ARBA00022679"/>
    </source>
</evidence>
<comment type="caution">
    <text evidence="7">The sequence shown here is derived from an EMBL/GenBank/DDBJ whole genome shotgun (WGS) entry which is preliminary data.</text>
</comment>
<dbReference type="InterPro" id="IPR050596">
    <property type="entry name" value="AspAT/PAT-like"/>
</dbReference>
<dbReference type="GO" id="GO:0008483">
    <property type="term" value="F:transaminase activity"/>
    <property type="evidence" value="ECO:0007669"/>
    <property type="project" value="UniProtKB-KW"/>
</dbReference>
<protein>
    <recommendedName>
        <fullName evidence="6">Aminotransferase class I/classII large domain-containing protein</fullName>
    </recommendedName>
</protein>